<proteinExistence type="inferred from homology"/>
<name>A0A0M9AQ81_9EURY</name>
<dbReference type="InterPro" id="IPR002068">
    <property type="entry name" value="A-crystallin/Hsp20_dom"/>
</dbReference>
<dbReference type="PROSITE" id="PS01031">
    <property type="entry name" value="SHSP"/>
    <property type="match status" value="1"/>
</dbReference>
<dbReference type="Gene3D" id="2.60.40.790">
    <property type="match status" value="1"/>
</dbReference>
<keyword evidence="7" id="KW-1185">Reference proteome</keyword>
<comment type="caution">
    <text evidence="5">The sequence shown here is derived from an EMBL/GenBank/DDBJ whole genome shotgun (WGS) entry which is preliminary data.</text>
</comment>
<dbReference type="SUPFAM" id="SSF49764">
    <property type="entry name" value="HSP20-like chaperones"/>
    <property type="match status" value="1"/>
</dbReference>
<evidence type="ECO:0000313" key="6">
    <source>
        <dbReference type="EMBL" id="NLV04766.1"/>
    </source>
</evidence>
<dbReference type="OrthoDB" id="198277at2157"/>
<dbReference type="Proteomes" id="UP000037729">
    <property type="component" value="Unassembled WGS sequence"/>
</dbReference>
<dbReference type="CDD" id="cd06464">
    <property type="entry name" value="ACD_sHsps-like"/>
    <property type="match status" value="1"/>
</dbReference>
<dbReference type="PATRIC" id="fig|1705562.3.peg.2010"/>
<dbReference type="EMBL" id="LIUF01000001">
    <property type="protein sequence ID" value="KOX95231.1"/>
    <property type="molecule type" value="Genomic_DNA"/>
</dbReference>
<evidence type="ECO:0000313" key="5">
    <source>
        <dbReference type="EMBL" id="KOX95231.1"/>
    </source>
</evidence>
<feature type="compositionally biased region" description="Basic and acidic residues" evidence="3">
    <location>
        <begin position="71"/>
        <end position="87"/>
    </location>
</feature>
<dbReference type="RefSeq" id="WP_053966982.1">
    <property type="nucleotide sequence ID" value="NZ_JAWJXX010000021.1"/>
</dbReference>
<feature type="region of interest" description="Disordered" evidence="3">
    <location>
        <begin position="68"/>
        <end position="107"/>
    </location>
</feature>
<comment type="similarity">
    <text evidence="1 2">Belongs to the small heat shock protein (HSP20) family.</text>
</comment>
<dbReference type="EMBL" id="WOWB01000001">
    <property type="protein sequence ID" value="NLV04766.1"/>
    <property type="molecule type" value="Genomic_DNA"/>
</dbReference>
<gene>
    <name evidence="5" type="ORF">AMS69_05115</name>
    <name evidence="6" type="ORF">GOC83_01260</name>
</gene>
<dbReference type="Pfam" id="PF00011">
    <property type="entry name" value="HSP20"/>
    <property type="match status" value="1"/>
</dbReference>
<organism evidence="5 7">
    <name type="scientific">Haloarcula rubripromontorii</name>
    <dbReference type="NCBI Taxonomy" id="1705562"/>
    <lineage>
        <taxon>Archaea</taxon>
        <taxon>Methanobacteriati</taxon>
        <taxon>Methanobacteriota</taxon>
        <taxon>Stenosarchaea group</taxon>
        <taxon>Halobacteria</taxon>
        <taxon>Halobacteriales</taxon>
        <taxon>Haloarculaceae</taxon>
        <taxon>Haloarcula</taxon>
    </lineage>
</organism>
<dbReference type="InterPro" id="IPR031107">
    <property type="entry name" value="Small_HSP"/>
</dbReference>
<dbReference type="InterPro" id="IPR008978">
    <property type="entry name" value="HSP20-like_chaperone"/>
</dbReference>
<evidence type="ECO:0000256" key="1">
    <source>
        <dbReference type="PROSITE-ProRule" id="PRU00285"/>
    </source>
</evidence>
<dbReference type="Proteomes" id="UP000610611">
    <property type="component" value="Unassembled WGS sequence"/>
</dbReference>
<protein>
    <submittedName>
        <fullName evidence="5">Heat-shock protein</fullName>
    </submittedName>
    <submittedName>
        <fullName evidence="6">Hsp20 family protein</fullName>
    </submittedName>
</protein>
<evidence type="ECO:0000256" key="2">
    <source>
        <dbReference type="RuleBase" id="RU003616"/>
    </source>
</evidence>
<feature type="domain" description="SHSP" evidence="4">
    <location>
        <begin position="21"/>
        <end position="135"/>
    </location>
</feature>
<dbReference type="PANTHER" id="PTHR11527">
    <property type="entry name" value="HEAT-SHOCK PROTEIN 20 FAMILY MEMBER"/>
    <property type="match status" value="1"/>
</dbReference>
<dbReference type="AlphaFoldDB" id="A0A0M9AQ81"/>
<evidence type="ECO:0000259" key="4">
    <source>
        <dbReference type="PROSITE" id="PS01031"/>
    </source>
</evidence>
<evidence type="ECO:0000256" key="3">
    <source>
        <dbReference type="SAM" id="MobiDB-lite"/>
    </source>
</evidence>
<accession>A0A0M9AQ81</accession>
<reference evidence="5 7" key="1">
    <citation type="submission" date="2015-08" db="EMBL/GenBank/DDBJ databases">
        <title>Genomes of Isolates from Cabo Rojo, PR.</title>
        <authorList>
            <person name="Sanchez-Nieves R.L."/>
            <person name="Montalvo-Rodriguez R."/>
        </authorList>
    </citation>
    <scope>NUCLEOTIDE SEQUENCE [LARGE SCALE GENOMIC DNA]</scope>
    <source>
        <strain evidence="5 7">SL3</strain>
    </source>
</reference>
<reference evidence="6" key="2">
    <citation type="submission" date="2019-12" db="EMBL/GenBank/DDBJ databases">
        <title>The whole-genome sequencing of Haloarcula japonica strain pws8.</title>
        <authorList>
            <person name="Verma D.K."/>
            <person name="Gopal K."/>
            <person name="Prasad E.S."/>
        </authorList>
    </citation>
    <scope>NUCLEOTIDE SEQUENCE</scope>
    <source>
        <strain evidence="6">Pws8</strain>
    </source>
</reference>
<dbReference type="STRING" id="1705562.AMS69_05115"/>
<sequence>MSDRDPFSEIERAFDMLGEQFGVDMGAVPVDVLDEGDAFVVSADLPGFDSADIEVQLVEDRKLTISATASQERESTDGQYVQRERRQQSLSRSVHLPEAVDDEETTASYDNGVLTVRLAKVVHSEDDEGTDIPVN</sequence>
<evidence type="ECO:0000313" key="7">
    <source>
        <dbReference type="Proteomes" id="UP000037729"/>
    </source>
</evidence>